<dbReference type="InterPro" id="IPR029061">
    <property type="entry name" value="THDP-binding"/>
</dbReference>
<feature type="domain" description="Transketolase-like pyrimidine-binding" evidence="10">
    <location>
        <begin position="365"/>
        <end position="528"/>
    </location>
</feature>
<protein>
    <submittedName>
        <fullName evidence="11">Transketolase</fullName>
    </submittedName>
</protein>
<dbReference type="InterPro" id="IPR005475">
    <property type="entry name" value="Transketolase-like_Pyr-bd"/>
</dbReference>
<keyword evidence="6" id="KW-0460">Magnesium</keyword>
<evidence type="ECO:0000256" key="5">
    <source>
        <dbReference type="ARBA" id="ARBA00022723"/>
    </source>
</evidence>
<proteinExistence type="inferred from homology"/>
<dbReference type="Pfam" id="PF22613">
    <property type="entry name" value="Transketolase_C_1"/>
    <property type="match status" value="1"/>
</dbReference>
<dbReference type="Proteomes" id="UP000550787">
    <property type="component" value="Unassembled WGS sequence"/>
</dbReference>
<dbReference type="SMART" id="SM00861">
    <property type="entry name" value="Transket_pyr"/>
    <property type="match status" value="1"/>
</dbReference>
<dbReference type="Gene3D" id="3.40.50.920">
    <property type="match status" value="1"/>
</dbReference>
<evidence type="ECO:0000256" key="2">
    <source>
        <dbReference type="ARBA" id="ARBA00001964"/>
    </source>
</evidence>
<dbReference type="PANTHER" id="PTHR43522:SF2">
    <property type="entry name" value="TRANSKETOLASE 1-RELATED"/>
    <property type="match status" value="1"/>
</dbReference>
<comment type="cofactor">
    <cofactor evidence="2">
        <name>thiamine diphosphate</name>
        <dbReference type="ChEBI" id="CHEBI:58937"/>
    </cofactor>
</comment>
<evidence type="ECO:0000256" key="7">
    <source>
        <dbReference type="ARBA" id="ARBA00023052"/>
    </source>
</evidence>
<dbReference type="PANTHER" id="PTHR43522">
    <property type="entry name" value="TRANSKETOLASE"/>
    <property type="match status" value="1"/>
</dbReference>
<dbReference type="EMBL" id="JABEQG010000001">
    <property type="protein sequence ID" value="MBB2154742.1"/>
    <property type="molecule type" value="Genomic_DNA"/>
</dbReference>
<dbReference type="CDD" id="cd07033">
    <property type="entry name" value="TPP_PYR_DXS_TK_like"/>
    <property type="match status" value="1"/>
</dbReference>
<evidence type="ECO:0000256" key="3">
    <source>
        <dbReference type="ARBA" id="ARBA00007131"/>
    </source>
</evidence>
<dbReference type="GO" id="GO:0046872">
    <property type="term" value="F:metal ion binding"/>
    <property type="evidence" value="ECO:0007669"/>
    <property type="project" value="UniProtKB-KW"/>
</dbReference>
<accession>A0A7W4I3D5</accession>
<name>A0A7W4I3D5_GLUDI</name>
<organism evidence="11 12">
    <name type="scientific">Gluconacetobacter diazotrophicus</name>
    <name type="common">Acetobacter diazotrophicus</name>
    <dbReference type="NCBI Taxonomy" id="33996"/>
    <lineage>
        <taxon>Bacteria</taxon>
        <taxon>Pseudomonadati</taxon>
        <taxon>Pseudomonadota</taxon>
        <taxon>Alphaproteobacteria</taxon>
        <taxon>Acetobacterales</taxon>
        <taxon>Acetobacteraceae</taxon>
        <taxon>Gluconacetobacter</taxon>
    </lineage>
</organism>
<dbReference type="Pfam" id="PF00456">
    <property type="entry name" value="Transketolase_N"/>
    <property type="match status" value="1"/>
</dbReference>
<dbReference type="GO" id="GO:0005829">
    <property type="term" value="C:cytosol"/>
    <property type="evidence" value="ECO:0007669"/>
    <property type="project" value="TreeGrafter"/>
</dbReference>
<evidence type="ECO:0000259" key="10">
    <source>
        <dbReference type="SMART" id="SM00861"/>
    </source>
</evidence>
<keyword evidence="4" id="KW-0808">Transferase</keyword>
<dbReference type="SUPFAM" id="SSF52922">
    <property type="entry name" value="TK C-terminal domain-like"/>
    <property type="match status" value="1"/>
</dbReference>
<evidence type="ECO:0000256" key="1">
    <source>
        <dbReference type="ARBA" id="ARBA00001946"/>
    </source>
</evidence>
<dbReference type="GO" id="GO:0006098">
    <property type="term" value="P:pentose-phosphate shunt"/>
    <property type="evidence" value="ECO:0007669"/>
    <property type="project" value="TreeGrafter"/>
</dbReference>
<evidence type="ECO:0000313" key="11">
    <source>
        <dbReference type="EMBL" id="MBB2154742.1"/>
    </source>
</evidence>
<dbReference type="InterPro" id="IPR009014">
    <property type="entry name" value="Transketo_C/PFOR_II"/>
</dbReference>
<feature type="compositionally biased region" description="Low complexity" evidence="9">
    <location>
        <begin position="34"/>
        <end position="44"/>
    </location>
</feature>
<dbReference type="GO" id="GO:0004802">
    <property type="term" value="F:transketolase activity"/>
    <property type="evidence" value="ECO:0007669"/>
    <property type="project" value="UniProtKB-EC"/>
</dbReference>
<comment type="catalytic activity">
    <reaction evidence="8">
        <text>D-sedoheptulose 7-phosphate + D-glyceraldehyde 3-phosphate = aldehydo-D-ribose 5-phosphate + D-xylulose 5-phosphate</text>
        <dbReference type="Rhea" id="RHEA:10508"/>
        <dbReference type="ChEBI" id="CHEBI:57483"/>
        <dbReference type="ChEBI" id="CHEBI:57737"/>
        <dbReference type="ChEBI" id="CHEBI:58273"/>
        <dbReference type="ChEBI" id="CHEBI:59776"/>
        <dbReference type="EC" id="2.2.1.1"/>
    </reaction>
</comment>
<evidence type="ECO:0000256" key="9">
    <source>
        <dbReference type="SAM" id="MobiDB-lite"/>
    </source>
</evidence>
<reference evidence="11 12" key="1">
    <citation type="submission" date="2020-04" db="EMBL/GenBank/DDBJ databases">
        <title>Description of novel Gluconacetobacter.</title>
        <authorList>
            <person name="Sombolestani A."/>
        </authorList>
    </citation>
    <scope>NUCLEOTIDE SEQUENCE [LARGE SCALE GENOMIC DNA]</scope>
    <source>
        <strain evidence="11 12">LMG 7603</strain>
    </source>
</reference>
<gene>
    <name evidence="11" type="ORF">HLH33_00195</name>
</gene>
<comment type="caution">
    <text evidence="11">The sequence shown here is derived from an EMBL/GenBank/DDBJ whole genome shotgun (WGS) entry which is preliminary data.</text>
</comment>
<dbReference type="InterPro" id="IPR055152">
    <property type="entry name" value="Transketolase-like_C_2"/>
</dbReference>
<dbReference type="InterPro" id="IPR033247">
    <property type="entry name" value="Transketolase_fam"/>
</dbReference>
<feature type="region of interest" description="Disordered" evidence="9">
    <location>
        <begin position="22"/>
        <end position="46"/>
    </location>
</feature>
<dbReference type="InterPro" id="IPR005474">
    <property type="entry name" value="Transketolase_N"/>
</dbReference>
<evidence type="ECO:0000256" key="6">
    <source>
        <dbReference type="ARBA" id="ARBA00022842"/>
    </source>
</evidence>
<comment type="cofactor">
    <cofactor evidence="1">
        <name>Mg(2+)</name>
        <dbReference type="ChEBI" id="CHEBI:18420"/>
    </cofactor>
</comment>
<evidence type="ECO:0000256" key="8">
    <source>
        <dbReference type="ARBA" id="ARBA00049473"/>
    </source>
</evidence>
<sequence>MRACACGPPATILNHRSMARAHTPMPDLDDDPAAEAGPGMAPADPDARNMVHALGDAVRGFIGAAVDDAEAACRAAAMAVPACVLWNQFLRFDPACPDWPDRDRFVVSSTRHRPLRNALMRLAGQVTSPGEAVMEYGAHPAVEMAFGPGGQGLGAAIGMALAERRMAARFGRSIVNHRIWVLSCGTELSTGVAMEAASLAARMGLDRITVLFEIPPQDESEAEDTLARYAATGWSVRKVAADDPDAVHAALSAATRSRKPCVVACSIAPPPNAAAAPGENAPRDLPALQDLSTLLWPRVARRGASARRAWLRRLAKHRQRGEFDRVTAGRLPSFWREDWARSWQVGTGAPPPGPGHGSDPAPYEQGTLGYGRRGLDILRGLVPEMLCLASRRGGELTGPIRPDDAAAGDCGTRVHGLAALLNGIALHGGLIPCGATTFVAVDRMRPALRFAAMMRRRVIYLLTDDGLALGQDGAGWLPVEQLASLRAMPNVAVFRPADRRETTECWELALHRADGPSLIALCPVSAGQAEFPDLRGRRSRGASAHGGYVMEEARGPRQVTLVATGSEVAIARQAQQLLVRDGIHAALVSLPCWELFDRQDASYREQVLGSAPRIGIEAASGFGWDRWLGPRGAFIGMEDFGETAPSSELYRRLGITAERIHQTAIHLISETGRDFHAPSGQKAEGGRGRYAAGGTVQLRPTFRNG</sequence>
<dbReference type="Pfam" id="PF02779">
    <property type="entry name" value="Transket_pyr"/>
    <property type="match status" value="1"/>
</dbReference>
<keyword evidence="5" id="KW-0479">Metal-binding</keyword>
<dbReference type="AlphaFoldDB" id="A0A7W4I3D5"/>
<dbReference type="SUPFAM" id="SSF52518">
    <property type="entry name" value="Thiamin diphosphate-binding fold (THDP-binding)"/>
    <property type="match status" value="2"/>
</dbReference>
<evidence type="ECO:0000313" key="12">
    <source>
        <dbReference type="Proteomes" id="UP000550787"/>
    </source>
</evidence>
<comment type="similarity">
    <text evidence="3">Belongs to the transketolase family.</text>
</comment>
<evidence type="ECO:0000256" key="4">
    <source>
        <dbReference type="ARBA" id="ARBA00022679"/>
    </source>
</evidence>
<dbReference type="Gene3D" id="3.40.50.970">
    <property type="match status" value="2"/>
</dbReference>
<keyword evidence="7" id="KW-0786">Thiamine pyrophosphate</keyword>